<dbReference type="GO" id="GO:0016491">
    <property type="term" value="F:oxidoreductase activity"/>
    <property type="evidence" value="ECO:0007669"/>
    <property type="project" value="InterPro"/>
</dbReference>
<dbReference type="AlphaFoldDB" id="A0A916WB82"/>
<dbReference type="CDD" id="cd02811">
    <property type="entry name" value="IDI-2_FMN"/>
    <property type="match status" value="1"/>
</dbReference>
<reference evidence="13" key="2">
    <citation type="submission" date="2020-09" db="EMBL/GenBank/DDBJ databases">
        <authorList>
            <person name="Sun Q."/>
            <person name="Zhou Y."/>
        </authorList>
    </citation>
    <scope>NUCLEOTIDE SEQUENCE</scope>
    <source>
        <strain evidence="13">CGMCC 1.12408</strain>
    </source>
</reference>
<dbReference type="EMBL" id="BMEY01000017">
    <property type="protein sequence ID" value="GGA84749.1"/>
    <property type="molecule type" value="Genomic_DNA"/>
</dbReference>
<name>A0A916WB82_9BACI</name>
<feature type="binding site" evidence="11">
    <location>
        <position position="98"/>
    </location>
    <ligand>
        <name>FMN</name>
        <dbReference type="ChEBI" id="CHEBI:58210"/>
    </ligand>
</feature>
<evidence type="ECO:0000313" key="13">
    <source>
        <dbReference type="EMBL" id="GGA84749.1"/>
    </source>
</evidence>
<dbReference type="PIRSF" id="PIRSF003314">
    <property type="entry name" value="IPP_isomerase"/>
    <property type="match status" value="1"/>
</dbReference>
<keyword evidence="14" id="KW-1185">Reference proteome</keyword>
<keyword evidence="3 11" id="KW-0285">Flavoprotein</keyword>
<evidence type="ECO:0000256" key="11">
    <source>
        <dbReference type="HAMAP-Rule" id="MF_00354"/>
    </source>
</evidence>
<proteinExistence type="inferred from homology"/>
<comment type="caution">
    <text evidence="11">Lacks conserved residue(s) required for the propagation of feature annotation.</text>
</comment>
<feature type="binding site" evidence="11">
    <location>
        <begin position="68"/>
        <end position="70"/>
    </location>
    <ligand>
        <name>FMN</name>
        <dbReference type="ChEBI" id="CHEBI:58210"/>
    </ligand>
</feature>
<comment type="cofactor">
    <cofactor evidence="11">
        <name>Mg(2+)</name>
        <dbReference type="ChEBI" id="CHEBI:18420"/>
    </cofactor>
</comment>
<feature type="binding site" evidence="11">
    <location>
        <position position="223"/>
    </location>
    <ligand>
        <name>FMN</name>
        <dbReference type="ChEBI" id="CHEBI:58210"/>
    </ligand>
</feature>
<dbReference type="PANTHER" id="PTHR43665">
    <property type="entry name" value="ISOPENTENYL-DIPHOSPHATE DELTA-ISOMERASE"/>
    <property type="match status" value="1"/>
</dbReference>
<dbReference type="PANTHER" id="PTHR43665:SF1">
    <property type="entry name" value="ISOPENTENYL-DIPHOSPHATE DELTA-ISOMERASE"/>
    <property type="match status" value="1"/>
</dbReference>
<keyword evidence="6 11" id="KW-0460">Magnesium</keyword>
<evidence type="ECO:0000313" key="14">
    <source>
        <dbReference type="Proteomes" id="UP000613512"/>
    </source>
</evidence>
<dbReference type="GO" id="GO:0010181">
    <property type="term" value="F:FMN binding"/>
    <property type="evidence" value="ECO:0007669"/>
    <property type="project" value="UniProtKB-UniRule"/>
</dbReference>
<feature type="binding site" evidence="11">
    <location>
        <position position="162"/>
    </location>
    <ligand>
        <name>Mg(2+)</name>
        <dbReference type="ChEBI" id="CHEBI:18420"/>
    </ligand>
</feature>
<feature type="binding site" evidence="11">
    <location>
        <position position="193"/>
    </location>
    <ligand>
        <name>FMN</name>
        <dbReference type="ChEBI" id="CHEBI:58210"/>
    </ligand>
</feature>
<protein>
    <recommendedName>
        <fullName evidence="11">Isopentenyl-diphosphate delta-isomerase</fullName>
        <shortName evidence="11">IPP isomerase</shortName>
        <ecNumber evidence="11">5.3.3.2</ecNumber>
    </recommendedName>
    <alternativeName>
        <fullName evidence="11">Isopentenyl diphosphate:dimethylallyl diphosphate isomerase</fullName>
    </alternativeName>
    <alternativeName>
        <fullName evidence="11">Isopentenyl pyrophosphate isomerase</fullName>
    </alternativeName>
    <alternativeName>
        <fullName evidence="11">Type 2 isopentenyl diphosphate isomerase</fullName>
        <shortName evidence="11">IDI-2</shortName>
    </alternativeName>
</protein>
<feature type="domain" description="FMN-dependent dehydrogenase" evidence="12">
    <location>
        <begin position="177"/>
        <end position="337"/>
    </location>
</feature>
<keyword evidence="7 11" id="KW-0521">NADP</keyword>
<dbReference type="NCBIfam" id="TIGR02151">
    <property type="entry name" value="IPP_isom_2"/>
    <property type="match status" value="1"/>
</dbReference>
<dbReference type="HAMAP" id="MF_00354">
    <property type="entry name" value="Idi_2"/>
    <property type="match status" value="1"/>
</dbReference>
<dbReference type="Pfam" id="PF01070">
    <property type="entry name" value="FMN_dh"/>
    <property type="match status" value="1"/>
</dbReference>
<dbReference type="GO" id="GO:0005737">
    <property type="term" value="C:cytoplasm"/>
    <property type="evidence" value="ECO:0007669"/>
    <property type="project" value="UniProtKB-SubCell"/>
</dbReference>
<reference evidence="13" key="1">
    <citation type="journal article" date="2014" name="Int. J. Syst. Evol. Microbiol.">
        <title>Complete genome sequence of Corynebacterium casei LMG S-19264T (=DSM 44701T), isolated from a smear-ripened cheese.</title>
        <authorList>
            <consortium name="US DOE Joint Genome Institute (JGI-PGF)"/>
            <person name="Walter F."/>
            <person name="Albersmeier A."/>
            <person name="Kalinowski J."/>
            <person name="Ruckert C."/>
        </authorList>
    </citation>
    <scope>NUCLEOTIDE SEQUENCE</scope>
    <source>
        <strain evidence="13">CGMCC 1.12408</strain>
    </source>
</reference>
<dbReference type="GO" id="GO:0000287">
    <property type="term" value="F:magnesium ion binding"/>
    <property type="evidence" value="ECO:0007669"/>
    <property type="project" value="UniProtKB-UniRule"/>
</dbReference>
<evidence type="ECO:0000256" key="10">
    <source>
        <dbReference type="ARBA" id="ARBA00025810"/>
    </source>
</evidence>
<accession>A0A916WB82</accession>
<feature type="binding site" evidence="11">
    <location>
        <begin position="273"/>
        <end position="275"/>
    </location>
    <ligand>
        <name>FMN</name>
        <dbReference type="ChEBI" id="CHEBI:58210"/>
    </ligand>
</feature>
<dbReference type="Gene3D" id="3.20.20.70">
    <property type="entry name" value="Aldolase class I"/>
    <property type="match status" value="1"/>
</dbReference>
<dbReference type="InterPro" id="IPR013785">
    <property type="entry name" value="Aldolase_TIM"/>
</dbReference>
<comment type="subunit">
    <text evidence="10 11">Homooctamer. Dimer of tetramers.</text>
</comment>
<comment type="catalytic activity">
    <reaction evidence="11">
        <text>isopentenyl diphosphate = dimethylallyl diphosphate</text>
        <dbReference type="Rhea" id="RHEA:23284"/>
        <dbReference type="ChEBI" id="CHEBI:57623"/>
        <dbReference type="ChEBI" id="CHEBI:128769"/>
        <dbReference type="EC" id="5.3.3.2"/>
    </reaction>
</comment>
<dbReference type="InterPro" id="IPR000262">
    <property type="entry name" value="FMN-dep_DH"/>
</dbReference>
<dbReference type="GO" id="GO:0004452">
    <property type="term" value="F:isopentenyl-diphosphate delta-isomerase activity"/>
    <property type="evidence" value="ECO:0007669"/>
    <property type="project" value="UniProtKB-UniRule"/>
</dbReference>
<evidence type="ECO:0000256" key="2">
    <source>
        <dbReference type="ARBA" id="ARBA00022490"/>
    </source>
</evidence>
<comment type="caution">
    <text evidence="13">The sequence shown here is derived from an EMBL/GenBank/DDBJ whole genome shotgun (WGS) entry which is preliminary data.</text>
</comment>
<feature type="binding site" evidence="11">
    <location>
        <begin position="294"/>
        <end position="295"/>
    </location>
    <ligand>
        <name>FMN</name>
        <dbReference type="ChEBI" id="CHEBI:58210"/>
    </ligand>
</feature>
<comment type="subcellular location">
    <subcellularLocation>
        <location evidence="11">Cytoplasm</location>
    </subcellularLocation>
</comment>
<keyword evidence="4 11" id="KW-0288">FMN</keyword>
<dbReference type="InterPro" id="IPR011179">
    <property type="entry name" value="IPdP_isomerase"/>
</dbReference>
<feature type="binding site" evidence="11">
    <location>
        <position position="67"/>
    </location>
    <ligand>
        <name>FMN</name>
        <dbReference type="ChEBI" id="CHEBI:58210"/>
    </ligand>
</feature>
<dbReference type="EC" id="5.3.3.2" evidence="11"/>
<keyword evidence="2 11" id="KW-0963">Cytoplasm</keyword>
<evidence type="ECO:0000256" key="3">
    <source>
        <dbReference type="ARBA" id="ARBA00022630"/>
    </source>
</evidence>
<feature type="binding site" evidence="11">
    <location>
        <begin position="98"/>
        <end position="100"/>
    </location>
    <ligand>
        <name>substrate</name>
    </ligand>
</feature>
<dbReference type="SUPFAM" id="SSF51395">
    <property type="entry name" value="FMN-linked oxidoreductases"/>
    <property type="match status" value="1"/>
</dbReference>
<feature type="binding site" evidence="11">
    <location>
        <position position="126"/>
    </location>
    <ligand>
        <name>FMN</name>
        <dbReference type="ChEBI" id="CHEBI:58210"/>
    </ligand>
</feature>
<comment type="function">
    <text evidence="11">Involved in the biosynthesis of isoprenoids. Catalyzes the 1,3-allylic rearrangement of the homoallylic substrate isopentenyl (IPP) to its allylic isomer, dimethylallyl diphosphate (DMAPP).</text>
</comment>
<evidence type="ECO:0000259" key="12">
    <source>
        <dbReference type="Pfam" id="PF01070"/>
    </source>
</evidence>
<evidence type="ECO:0000256" key="6">
    <source>
        <dbReference type="ARBA" id="ARBA00022842"/>
    </source>
</evidence>
<evidence type="ECO:0000256" key="7">
    <source>
        <dbReference type="ARBA" id="ARBA00022857"/>
    </source>
</evidence>
<keyword evidence="5 11" id="KW-0479">Metal-binding</keyword>
<evidence type="ECO:0000256" key="4">
    <source>
        <dbReference type="ARBA" id="ARBA00022643"/>
    </source>
</evidence>
<dbReference type="GO" id="GO:0070402">
    <property type="term" value="F:NADPH binding"/>
    <property type="evidence" value="ECO:0007669"/>
    <property type="project" value="UniProtKB-UniRule"/>
</dbReference>
<evidence type="ECO:0000256" key="5">
    <source>
        <dbReference type="ARBA" id="ARBA00022723"/>
    </source>
</evidence>
<sequence length="352" mass="38054">MAEQGINKRKTEHIRLCLTDQVEGVNKSTGLEGISFIHNALPEINFNDINIETTFLNKAIKAPFLVSSMTGGSELATEINHNLAIAAEQRGWVIALGSTRALLEGDKHQDSFLIRKQAPSVPLIANLGAVQLNYGYGTEQAQKIVDMTEADALYLHLNTLQEVIQDEGDLNFDTLLPKIEELCKVLSVPVGVKEVGFGIDGTVAKKLHDVGVSFIDVAGAGGTSWSQVEKLRSKDPLRKRAAEAFNNWGIPTKDCIVSVRSELNNVPLVASGGMKTGLDAAKAITIGADVIGFARSLLQAATESAEAVIEVMEQIEFELKITMFGIGAKDLGELKNTKRVTIMGKSLLDERD</sequence>
<dbReference type="Proteomes" id="UP000613512">
    <property type="component" value="Unassembled WGS sequence"/>
</dbReference>
<feature type="binding site" evidence="11">
    <location>
        <begin position="9"/>
        <end position="10"/>
    </location>
    <ligand>
        <name>substrate</name>
    </ligand>
</feature>
<comment type="similarity">
    <text evidence="11">Belongs to the IPP isomerase type 2 family.</text>
</comment>
<comment type="cofactor">
    <cofactor evidence="11">
        <name>NADPH</name>
        <dbReference type="ChEBI" id="CHEBI:57783"/>
    </cofactor>
</comment>
<keyword evidence="8 11" id="KW-0414">Isoprene biosynthesis</keyword>
<organism evidence="13 14">
    <name type="scientific">Ornithinibacillus halotolerans</name>
    <dbReference type="NCBI Taxonomy" id="1274357"/>
    <lineage>
        <taxon>Bacteria</taxon>
        <taxon>Bacillati</taxon>
        <taxon>Bacillota</taxon>
        <taxon>Bacilli</taxon>
        <taxon>Bacillales</taxon>
        <taxon>Bacillaceae</taxon>
        <taxon>Ornithinibacillus</taxon>
    </lineage>
</organism>
<evidence type="ECO:0000256" key="1">
    <source>
        <dbReference type="ARBA" id="ARBA00001917"/>
    </source>
</evidence>
<evidence type="ECO:0000256" key="9">
    <source>
        <dbReference type="ARBA" id="ARBA00023235"/>
    </source>
</evidence>
<comment type="cofactor">
    <cofactor evidence="1 11">
        <name>FMN</name>
        <dbReference type="ChEBI" id="CHEBI:58210"/>
    </cofactor>
</comment>
<dbReference type="GO" id="GO:0008299">
    <property type="term" value="P:isoprenoid biosynthetic process"/>
    <property type="evidence" value="ECO:0007669"/>
    <property type="project" value="UniProtKB-UniRule"/>
</dbReference>
<gene>
    <name evidence="11 13" type="primary">fni</name>
    <name evidence="13" type="ORF">GCM10008025_29840</name>
</gene>
<dbReference type="RefSeq" id="WP_188385470.1">
    <property type="nucleotide sequence ID" value="NZ_BMEY01000017.1"/>
</dbReference>
<keyword evidence="9 11" id="KW-0413">Isomerase</keyword>
<feature type="binding site" evidence="11">
    <location>
        <position position="161"/>
    </location>
    <ligand>
        <name>substrate</name>
    </ligand>
</feature>
<evidence type="ECO:0000256" key="8">
    <source>
        <dbReference type="ARBA" id="ARBA00023229"/>
    </source>
</evidence>